<keyword evidence="2" id="KW-1185">Reference proteome</keyword>
<keyword evidence="1" id="KW-0645">Protease</keyword>
<dbReference type="InterPro" id="IPR009003">
    <property type="entry name" value="Peptidase_S1_PA"/>
</dbReference>
<organism evidence="1 2">
    <name type="scientific">Funiculus sociatus GB2-A5</name>
    <dbReference type="NCBI Taxonomy" id="2933946"/>
    <lineage>
        <taxon>Bacteria</taxon>
        <taxon>Bacillati</taxon>
        <taxon>Cyanobacteriota</taxon>
        <taxon>Cyanophyceae</taxon>
        <taxon>Coleofasciculales</taxon>
        <taxon>Coleofasciculaceae</taxon>
        <taxon>Funiculus</taxon>
    </lineage>
</organism>
<name>A0ABV0JMT8_9CYAN</name>
<protein>
    <submittedName>
        <fullName evidence="1">Serine protease</fullName>
    </submittedName>
</protein>
<comment type="caution">
    <text evidence="1">The sequence shown here is derived from an EMBL/GenBank/DDBJ whole genome shotgun (WGS) entry which is preliminary data.</text>
</comment>
<proteinExistence type="predicted"/>
<dbReference type="RefSeq" id="WP_190423497.1">
    <property type="nucleotide sequence ID" value="NZ_JAMPKK010000017.1"/>
</dbReference>
<dbReference type="Proteomes" id="UP001442494">
    <property type="component" value="Unassembled WGS sequence"/>
</dbReference>
<dbReference type="GO" id="GO:0006508">
    <property type="term" value="P:proteolysis"/>
    <property type="evidence" value="ECO:0007669"/>
    <property type="project" value="UniProtKB-KW"/>
</dbReference>
<sequence>MSLRLDQLLKACTVKVEISKGKSYGTGFFFAPKLILTCAHVIKKSVGEFVEIFPDGYAHPIQAQIKHCFSKEIDLAILQTYVEDSFPCVYLGTGIQPRDLCYTYGYTDDKEGFPEGDPVTLECEGLTGGSIQRIKLKGGQVRPGLSGSPLLNQSSGKVCGVIKFSRGLSSDLGGGAVPVDLIFSELPALEKLHNDFHKSDTRWSELLDYDAEAFDSDWTYLDWGWQRFGNYFKALWFLLKVAFKWIILGLKAPRAFPLRTITSLIEHTFKGDLGQEIKRQRKELTHRLNLEVDLEGCGQAKILNELDSQAGVLTQLIDMLISEDQDLASTSRLLWVTEVLYEQRSLIRELKKNDGNSYPRLESFKKRFKIFNEAEDNNYIIADRIVGKLVVRHTNSNFILEHSFKSFLIELLERIKDNPKLTLMYTEKIFIFLIPKFRDLTPNAASSIETILSDLEEEIKRNPKLKIIKKIQLLLEAVSGELVQGGPFRALNQTGVYHFSRKCNRYPERVKPEEMKEILCYNTRKEAEQKHRACKICLSFESLSSNDIEFMGEEPTAY</sequence>
<keyword evidence="1" id="KW-0378">Hydrolase</keyword>
<dbReference type="Pfam" id="PF13365">
    <property type="entry name" value="Trypsin_2"/>
    <property type="match status" value="1"/>
</dbReference>
<dbReference type="Gene3D" id="2.40.10.120">
    <property type="match status" value="1"/>
</dbReference>
<reference evidence="1 2" key="1">
    <citation type="submission" date="2022-04" db="EMBL/GenBank/DDBJ databases">
        <title>Positive selection, recombination, and allopatry shape intraspecific diversity of widespread and dominant cyanobacteria.</title>
        <authorList>
            <person name="Wei J."/>
            <person name="Shu W."/>
            <person name="Hu C."/>
        </authorList>
    </citation>
    <scope>NUCLEOTIDE SEQUENCE [LARGE SCALE GENOMIC DNA]</scope>
    <source>
        <strain evidence="1 2">GB2-A5</strain>
    </source>
</reference>
<dbReference type="SUPFAM" id="SSF50494">
    <property type="entry name" value="Trypsin-like serine proteases"/>
    <property type="match status" value="1"/>
</dbReference>
<dbReference type="EMBL" id="JAMPKK010000017">
    <property type="protein sequence ID" value="MEP0864751.1"/>
    <property type="molecule type" value="Genomic_DNA"/>
</dbReference>
<dbReference type="GO" id="GO:0008233">
    <property type="term" value="F:peptidase activity"/>
    <property type="evidence" value="ECO:0007669"/>
    <property type="project" value="UniProtKB-KW"/>
</dbReference>
<accession>A0ABV0JMT8</accession>
<evidence type="ECO:0000313" key="1">
    <source>
        <dbReference type="EMBL" id="MEP0864751.1"/>
    </source>
</evidence>
<evidence type="ECO:0000313" key="2">
    <source>
        <dbReference type="Proteomes" id="UP001442494"/>
    </source>
</evidence>
<gene>
    <name evidence="1" type="ORF">NDI37_09750</name>
</gene>